<protein>
    <submittedName>
        <fullName evidence="1">Uncharacterized protein</fullName>
    </submittedName>
</protein>
<gene>
    <name evidence="1" type="ORF">SPARVUS_LOCUS14443322</name>
</gene>
<sequence>MISVHVSSRAVSVTARVERNADNRHFPIYMRSAVIGHSRSYDQADILG</sequence>
<evidence type="ECO:0000313" key="1">
    <source>
        <dbReference type="EMBL" id="CAI9610659.1"/>
    </source>
</evidence>
<evidence type="ECO:0000313" key="2">
    <source>
        <dbReference type="Proteomes" id="UP001162483"/>
    </source>
</evidence>
<comment type="caution">
    <text evidence="1">The sequence shown here is derived from an EMBL/GenBank/DDBJ whole genome shotgun (WGS) entry which is preliminary data.</text>
</comment>
<reference evidence="1" key="1">
    <citation type="submission" date="2023-05" db="EMBL/GenBank/DDBJ databases">
        <authorList>
            <person name="Stuckert A."/>
        </authorList>
    </citation>
    <scope>NUCLEOTIDE SEQUENCE</scope>
</reference>
<accession>A0ABN9GNJ0</accession>
<keyword evidence="2" id="KW-1185">Reference proteome</keyword>
<organism evidence="1 2">
    <name type="scientific">Staurois parvus</name>
    <dbReference type="NCBI Taxonomy" id="386267"/>
    <lineage>
        <taxon>Eukaryota</taxon>
        <taxon>Metazoa</taxon>
        <taxon>Chordata</taxon>
        <taxon>Craniata</taxon>
        <taxon>Vertebrata</taxon>
        <taxon>Euteleostomi</taxon>
        <taxon>Amphibia</taxon>
        <taxon>Batrachia</taxon>
        <taxon>Anura</taxon>
        <taxon>Neobatrachia</taxon>
        <taxon>Ranoidea</taxon>
        <taxon>Ranidae</taxon>
        <taxon>Staurois</taxon>
    </lineage>
</organism>
<dbReference type="Proteomes" id="UP001162483">
    <property type="component" value="Unassembled WGS sequence"/>
</dbReference>
<name>A0ABN9GNJ0_9NEOB</name>
<dbReference type="EMBL" id="CATNWA010019003">
    <property type="protein sequence ID" value="CAI9610659.1"/>
    <property type="molecule type" value="Genomic_DNA"/>
</dbReference>
<feature type="non-terminal residue" evidence="1">
    <location>
        <position position="48"/>
    </location>
</feature>
<proteinExistence type="predicted"/>